<evidence type="ECO:0000313" key="6">
    <source>
        <dbReference type="Proteomes" id="UP000005220"/>
    </source>
</evidence>
<dbReference type="OrthoDB" id="1932312at2759"/>
<dbReference type="FunCoup" id="H2AM98">
    <property type="interactions" value="46"/>
</dbReference>
<dbReference type="InterPro" id="IPR001680">
    <property type="entry name" value="WD40_rpt"/>
</dbReference>
<dbReference type="SMART" id="SM00320">
    <property type="entry name" value="WD40"/>
    <property type="match status" value="6"/>
</dbReference>
<dbReference type="GeneID" id="13887093"/>
<proteinExistence type="predicted"/>
<keyword evidence="1 3" id="KW-0853">WD repeat</keyword>
<gene>
    <name evidence="5" type="primary">KAFR0A00600</name>
    <name evidence="5" type="ORF">KAFR_0A00600</name>
</gene>
<dbReference type="PROSITE" id="PS50294">
    <property type="entry name" value="WD_REPEATS_REGION"/>
    <property type="match status" value="3"/>
</dbReference>
<evidence type="ECO:0000256" key="1">
    <source>
        <dbReference type="ARBA" id="ARBA00022574"/>
    </source>
</evidence>
<dbReference type="InterPro" id="IPR020472">
    <property type="entry name" value="WD40_PAC1"/>
</dbReference>
<dbReference type="KEGG" id="kaf:KAFR_0A00600"/>
<feature type="repeat" description="WD" evidence="3">
    <location>
        <begin position="184"/>
        <end position="217"/>
    </location>
</feature>
<feature type="repeat" description="WD" evidence="3">
    <location>
        <begin position="320"/>
        <end position="362"/>
    </location>
</feature>
<dbReference type="PANTHER" id="PTHR14221:SF0">
    <property type="entry name" value="WD REPEAT-CONTAINING PROTEIN 44"/>
    <property type="match status" value="1"/>
</dbReference>
<evidence type="ECO:0000313" key="5">
    <source>
        <dbReference type="EMBL" id="CCF55498.1"/>
    </source>
</evidence>
<dbReference type="InterPro" id="IPR036322">
    <property type="entry name" value="WD40_repeat_dom_sf"/>
</dbReference>
<feature type="region of interest" description="Disordered" evidence="4">
    <location>
        <begin position="803"/>
        <end position="825"/>
    </location>
</feature>
<protein>
    <submittedName>
        <fullName evidence="5">Uncharacterized protein</fullName>
    </submittedName>
</protein>
<dbReference type="InParanoid" id="H2AM98"/>
<evidence type="ECO:0000256" key="3">
    <source>
        <dbReference type="PROSITE-ProRule" id="PRU00221"/>
    </source>
</evidence>
<organism evidence="5 6">
    <name type="scientific">Kazachstania africana (strain ATCC 22294 / BCRC 22015 / CBS 2517 / CECT 1963 / NBRC 1671 / NRRL Y-8276)</name>
    <name type="common">Yeast</name>
    <name type="synonym">Kluyveromyces africanus</name>
    <dbReference type="NCBI Taxonomy" id="1071382"/>
    <lineage>
        <taxon>Eukaryota</taxon>
        <taxon>Fungi</taxon>
        <taxon>Dikarya</taxon>
        <taxon>Ascomycota</taxon>
        <taxon>Saccharomycotina</taxon>
        <taxon>Saccharomycetes</taxon>
        <taxon>Saccharomycetales</taxon>
        <taxon>Saccharomycetaceae</taxon>
        <taxon>Kazachstania</taxon>
    </lineage>
</organism>
<dbReference type="Proteomes" id="UP000005220">
    <property type="component" value="Chromosome 1"/>
</dbReference>
<evidence type="ECO:0000256" key="4">
    <source>
        <dbReference type="SAM" id="MobiDB-lite"/>
    </source>
</evidence>
<keyword evidence="2" id="KW-0677">Repeat</keyword>
<dbReference type="InterPro" id="IPR015943">
    <property type="entry name" value="WD40/YVTN_repeat-like_dom_sf"/>
</dbReference>
<dbReference type="PRINTS" id="PR00320">
    <property type="entry name" value="GPROTEINBRPT"/>
</dbReference>
<keyword evidence="6" id="KW-1185">Reference proteome</keyword>
<dbReference type="eggNOG" id="KOG0283">
    <property type="taxonomic scope" value="Eukaryota"/>
</dbReference>
<feature type="compositionally biased region" description="Polar residues" evidence="4">
    <location>
        <begin position="803"/>
        <end position="824"/>
    </location>
</feature>
<dbReference type="Pfam" id="PF00400">
    <property type="entry name" value="WD40"/>
    <property type="match status" value="3"/>
</dbReference>
<feature type="repeat" description="WD" evidence="3">
    <location>
        <begin position="280"/>
        <end position="320"/>
    </location>
</feature>
<evidence type="ECO:0000256" key="2">
    <source>
        <dbReference type="ARBA" id="ARBA00022737"/>
    </source>
</evidence>
<dbReference type="InterPro" id="IPR040324">
    <property type="entry name" value="WDR44/Dgr2"/>
</dbReference>
<accession>H2AM98</accession>
<dbReference type="SUPFAM" id="SSF50978">
    <property type="entry name" value="WD40 repeat-like"/>
    <property type="match status" value="1"/>
</dbReference>
<reference evidence="5 6" key="1">
    <citation type="journal article" date="2011" name="Proc. Natl. Acad. Sci. U.S.A.">
        <title>Evolutionary erosion of yeast sex chromosomes by mating-type switching accidents.</title>
        <authorList>
            <person name="Gordon J.L."/>
            <person name="Armisen D."/>
            <person name="Proux-Wera E."/>
            <person name="Oheigeartaigh S.S."/>
            <person name="Byrne K.P."/>
            <person name="Wolfe K.H."/>
        </authorList>
    </citation>
    <scope>NUCLEOTIDE SEQUENCE [LARGE SCALE GENOMIC DNA]</scope>
    <source>
        <strain evidence="6">ATCC 22294 / BCRC 22015 / CBS 2517 / CECT 1963 / NBRC 1671 / NRRL Y-8276</strain>
    </source>
</reference>
<dbReference type="RefSeq" id="XP_003954633.1">
    <property type="nucleotide sequence ID" value="XM_003954584.1"/>
</dbReference>
<dbReference type="EMBL" id="HE650821">
    <property type="protein sequence ID" value="CCF55498.1"/>
    <property type="molecule type" value="Genomic_DNA"/>
</dbReference>
<name>H2AM98_KAZAF</name>
<feature type="region of interest" description="Disordered" evidence="4">
    <location>
        <begin position="523"/>
        <end position="545"/>
    </location>
</feature>
<dbReference type="Gene3D" id="2.130.10.10">
    <property type="entry name" value="YVTN repeat-like/Quinoprotein amine dehydrogenase"/>
    <property type="match status" value="1"/>
</dbReference>
<feature type="compositionally biased region" description="Polar residues" evidence="4">
    <location>
        <begin position="528"/>
        <end position="541"/>
    </location>
</feature>
<dbReference type="PROSITE" id="PS50082">
    <property type="entry name" value="WD_REPEATS_2"/>
    <property type="match status" value="3"/>
</dbReference>
<dbReference type="AlphaFoldDB" id="H2AM98"/>
<dbReference type="GO" id="GO:0015918">
    <property type="term" value="P:sterol transport"/>
    <property type="evidence" value="ECO:0007669"/>
    <property type="project" value="EnsemblFungi"/>
</dbReference>
<dbReference type="PANTHER" id="PTHR14221">
    <property type="entry name" value="WD REPEAT DOMAIN 44"/>
    <property type="match status" value="1"/>
</dbReference>
<dbReference type="HOGENOM" id="CLU_008245_0_0_1"/>
<sequence length="894" mass="100662">MHTAKRDYASNMTDNTTRTVLSNELNNDLIIPPLVDVPANVRASKVTDKYNCDIKPVCFKMFKDPASSSPLDDHPEHTLWKTKQQLRKTHKNNSKGQKLVPSSLFNSIDIEQFEKYLKEPEHIKMLKRAKNIKQFRRLFLAQEINTFNKDDEIRPVASNGSGSRLTGTLSNSLLPSHDTIVHNPSSNPRAVWSVKFSLDGKFLAAGSRDGTVKLWKVLSSPIERLEVDSYLESNNDLKLKQSRLNRNYNLTNNTRSEFDSNQELFNLYAPVVHPSPFKIFREHKHDVLDMDWSKNNFILTGSMDKTAKLWHPDRKSSLQTYQHTDFVTSVKFHPNDDRFFVTGSLDHKCRLWSILDNEVSFEFDCQDLITAVTFSPNDGKYIIVGTFNGYIYVLLTDGLIPISSFHITDKKTRSSDSTGDVKIYESHGKDRRHHGPRVTGVECFVADSDNSSLRLLVTSNDSRIRLFDLHSKKMIEIFKGFHSGSLSHKAHLSRTATDIPVVLTSSDNNWLYGWKLKSAINERDSTRENTSSMPTEVTNPNMRRGISRTNSLKNLFRSRSSSSINSITPLSSMTSLGTPVQQQDTFESNRPIVSSHSSSRLSSLLSSCQQATQSTVKNSEYIAFNAHKAPTTSVAMAPSGTAKTLFLSNDFLSELYLEYFEENDRSNIFELKSKKSSNDEQGKRSMVHATEAISSIIVSADTTGSIRIFRADIPTVLRKRVLQQLQDYKTEMSSRYHSTSSLDRLNKNSLTPRNNILRTKSFNNITNMINLFESYSSSIPTTSSSTRPSLAKTHMGKFVRTSLPATSSSQQTHSNSPTSSNFQGNIVPLTVSSRDSLTSTSSTSLEQMIMRGHALSSGIRCNVCNGAKFEPISSNKLQQAYYCTDCGTTLNNFR</sequence>